<feature type="compositionally biased region" description="Basic residues" evidence="2">
    <location>
        <begin position="1"/>
        <end position="28"/>
    </location>
</feature>
<dbReference type="VEuPathDB" id="MicrosporidiaDB:H312_02797"/>
<proteinExistence type="predicted"/>
<sequence length="344" mass="41189">MGKRYFQTKRNDKTKRGKKSEKNKKNRMLNREDKGMKEFSKENRRKFKKNKDEGKVLQKNAIDNATEEKHYKSKDNLTRSKNEKEFKRSNENTESKIKLNENILNGEENNEVDENNFSKNKFDKYKKNDAIEEMYLRGKLICKDKLRELNALLKTSNINLEELVELLEELFERIYDNKNNEKITLREKVCLIEETLKIFEIKKSKKYILLRIKILELLIKVKEQLFVPLSHEITKIFEEIFNHVPSESGGVLTGYKLNDDKWNEEVSHILIKKILRITYKYFNKFSNNIGFIDLIPFITNKLSAFDHEDLKDLILVLNKHKEYLENDKENKSLMRIEELRNIEV</sequence>
<reference evidence="3 4" key="2">
    <citation type="submission" date="2014-03" db="EMBL/GenBank/DDBJ databases">
        <title>The Genome Sequence of Anncaliia algerae insect isolate PRA339.</title>
        <authorList>
            <consortium name="The Broad Institute Genome Sequencing Platform"/>
            <consortium name="The Broad Institute Genome Sequencing Center for Infectious Disease"/>
            <person name="Cuomo C."/>
            <person name="Becnel J."/>
            <person name="Sanscrainte N."/>
            <person name="Walker B."/>
            <person name="Young S.K."/>
            <person name="Zeng Q."/>
            <person name="Gargeya S."/>
            <person name="Fitzgerald M."/>
            <person name="Haas B."/>
            <person name="Abouelleil A."/>
            <person name="Alvarado L."/>
            <person name="Arachchi H.M."/>
            <person name="Berlin A.M."/>
            <person name="Chapman S.B."/>
            <person name="Dewar J."/>
            <person name="Goldberg J."/>
            <person name="Griggs A."/>
            <person name="Gujja S."/>
            <person name="Hansen M."/>
            <person name="Howarth C."/>
            <person name="Imamovic A."/>
            <person name="Larimer J."/>
            <person name="McCowan C."/>
            <person name="Murphy C."/>
            <person name="Neiman D."/>
            <person name="Pearson M."/>
            <person name="Priest M."/>
            <person name="Roberts A."/>
            <person name="Saif S."/>
            <person name="Shea T."/>
            <person name="Sisk P."/>
            <person name="Sykes S."/>
            <person name="Wortman J."/>
            <person name="Nusbaum C."/>
            <person name="Birren B."/>
        </authorList>
    </citation>
    <scope>NUCLEOTIDE SEQUENCE [LARGE SCALE GENOMIC DNA]</scope>
    <source>
        <strain evidence="3 4">PRA339</strain>
    </source>
</reference>
<evidence type="ECO:0000313" key="3">
    <source>
        <dbReference type="EMBL" id="KCZ79815.1"/>
    </source>
</evidence>
<evidence type="ECO:0000256" key="2">
    <source>
        <dbReference type="SAM" id="MobiDB-lite"/>
    </source>
</evidence>
<name>A0A059EY10_9MICR</name>
<dbReference type="AlphaFoldDB" id="A0A059EY10"/>
<keyword evidence="1" id="KW-0175">Coiled coil</keyword>
<protein>
    <submittedName>
        <fullName evidence="3">Uncharacterized protein</fullName>
    </submittedName>
</protein>
<feature type="compositionally biased region" description="Basic and acidic residues" evidence="2">
    <location>
        <begin position="66"/>
        <end position="93"/>
    </location>
</feature>
<gene>
    <name evidence="3" type="ORF">H312_02797</name>
</gene>
<evidence type="ECO:0000313" key="4">
    <source>
        <dbReference type="Proteomes" id="UP000030655"/>
    </source>
</evidence>
<feature type="compositionally biased region" description="Basic and acidic residues" evidence="2">
    <location>
        <begin position="29"/>
        <end position="42"/>
    </location>
</feature>
<evidence type="ECO:0000256" key="1">
    <source>
        <dbReference type="SAM" id="Coils"/>
    </source>
</evidence>
<reference evidence="4" key="1">
    <citation type="submission" date="2013-02" db="EMBL/GenBank/DDBJ databases">
        <authorList>
            <consortium name="The Broad Institute Genome Sequencing Platform"/>
            <person name="Cuomo C."/>
            <person name="Becnel J."/>
            <person name="Sanscrainte N."/>
            <person name="Walker B."/>
            <person name="Young S.K."/>
            <person name="Zeng Q."/>
            <person name="Gargeya S."/>
            <person name="Fitzgerald M."/>
            <person name="Haas B."/>
            <person name="Abouelleil A."/>
            <person name="Alvarado L."/>
            <person name="Arachchi H.M."/>
            <person name="Berlin A.M."/>
            <person name="Chapman S.B."/>
            <person name="Dewar J."/>
            <person name="Goldberg J."/>
            <person name="Griggs A."/>
            <person name="Gujja S."/>
            <person name="Hansen M."/>
            <person name="Howarth C."/>
            <person name="Imamovic A."/>
            <person name="Larimer J."/>
            <person name="McCowan C."/>
            <person name="Murphy C."/>
            <person name="Neiman D."/>
            <person name="Pearson M."/>
            <person name="Priest M."/>
            <person name="Roberts A."/>
            <person name="Saif S."/>
            <person name="Shea T."/>
            <person name="Sisk P."/>
            <person name="Sykes S."/>
            <person name="Wortman J."/>
            <person name="Nusbaum C."/>
            <person name="Birren B."/>
        </authorList>
    </citation>
    <scope>NUCLEOTIDE SEQUENCE [LARGE SCALE GENOMIC DNA]</scope>
    <source>
        <strain evidence="4">PRA339</strain>
    </source>
</reference>
<dbReference type="EMBL" id="KK365228">
    <property type="protein sequence ID" value="KCZ79815.1"/>
    <property type="molecule type" value="Genomic_DNA"/>
</dbReference>
<organism evidence="3 4">
    <name type="scientific">Anncaliia algerae PRA339</name>
    <dbReference type="NCBI Taxonomy" id="1288291"/>
    <lineage>
        <taxon>Eukaryota</taxon>
        <taxon>Fungi</taxon>
        <taxon>Fungi incertae sedis</taxon>
        <taxon>Microsporidia</taxon>
        <taxon>Tubulinosematoidea</taxon>
        <taxon>Tubulinosematidae</taxon>
        <taxon>Anncaliia</taxon>
    </lineage>
</organism>
<dbReference type="HOGENOM" id="CLU_806483_0_0_1"/>
<keyword evidence="4" id="KW-1185">Reference proteome</keyword>
<feature type="region of interest" description="Disordered" evidence="2">
    <location>
        <begin position="1"/>
        <end position="93"/>
    </location>
</feature>
<dbReference type="Proteomes" id="UP000030655">
    <property type="component" value="Unassembled WGS sequence"/>
</dbReference>
<accession>A0A059EY10</accession>
<feature type="coiled-coil region" evidence="1">
    <location>
        <begin position="146"/>
        <end position="173"/>
    </location>
</feature>
<dbReference type="OrthoDB" id="2197801at2759"/>